<evidence type="ECO:0000256" key="1">
    <source>
        <dbReference type="ARBA" id="ARBA00007150"/>
    </source>
</evidence>
<evidence type="ECO:0000256" key="3">
    <source>
        <dbReference type="ARBA" id="ARBA00022679"/>
    </source>
</evidence>
<dbReference type="GO" id="GO:0005886">
    <property type="term" value="C:plasma membrane"/>
    <property type="evidence" value="ECO:0007669"/>
    <property type="project" value="UniProtKB-SubCell"/>
</dbReference>
<comment type="pathway">
    <text evidence="7">Protein modification; lipoprotein biosynthesis (diacylglyceryl transfer).</text>
</comment>
<evidence type="ECO:0000256" key="4">
    <source>
        <dbReference type="ARBA" id="ARBA00022692"/>
    </source>
</evidence>
<dbReference type="AlphaFoldDB" id="A0A1F6GMR4"/>
<proteinExistence type="inferred from homology"/>
<feature type="transmembrane region" description="Helical" evidence="7">
    <location>
        <begin position="54"/>
        <end position="76"/>
    </location>
</feature>
<dbReference type="EMBL" id="MFNF01000057">
    <property type="protein sequence ID" value="OGG99421.1"/>
    <property type="molecule type" value="Genomic_DNA"/>
</dbReference>
<keyword evidence="2 7" id="KW-1003">Cell membrane</keyword>
<name>A0A1F6GMR4_9PROT</name>
<keyword evidence="5 7" id="KW-1133">Transmembrane helix</keyword>
<feature type="binding site" evidence="7">
    <location>
        <position position="137"/>
    </location>
    <ligand>
        <name>a 1,2-diacyl-sn-glycero-3-phospho-(1'-sn-glycerol)</name>
        <dbReference type="ChEBI" id="CHEBI:64716"/>
    </ligand>
</feature>
<evidence type="ECO:0000256" key="7">
    <source>
        <dbReference type="HAMAP-Rule" id="MF_01147"/>
    </source>
</evidence>
<evidence type="ECO:0000313" key="9">
    <source>
        <dbReference type="Proteomes" id="UP000177583"/>
    </source>
</evidence>
<gene>
    <name evidence="7" type="primary">lgt</name>
    <name evidence="8" type="ORF">A2557_12545</name>
</gene>
<accession>A0A1F6GMR4</accession>
<dbReference type="EC" id="2.5.1.145" evidence="7"/>
<feature type="transmembrane region" description="Helical" evidence="7">
    <location>
        <begin position="170"/>
        <end position="189"/>
    </location>
</feature>
<dbReference type="GO" id="GO:0008961">
    <property type="term" value="F:phosphatidylglycerol-prolipoprotein diacylglyceryl transferase activity"/>
    <property type="evidence" value="ECO:0007669"/>
    <property type="project" value="UniProtKB-UniRule"/>
</dbReference>
<dbReference type="PROSITE" id="PS01311">
    <property type="entry name" value="LGT"/>
    <property type="match status" value="1"/>
</dbReference>
<protein>
    <recommendedName>
        <fullName evidence="7">Phosphatidylglycerol--prolipoprotein diacylglyceryl transferase</fullName>
        <ecNumber evidence="7">2.5.1.145</ecNumber>
    </recommendedName>
</protein>
<dbReference type="GO" id="GO:0042158">
    <property type="term" value="P:lipoprotein biosynthetic process"/>
    <property type="evidence" value="ECO:0007669"/>
    <property type="project" value="UniProtKB-UniRule"/>
</dbReference>
<keyword evidence="4 7" id="KW-0812">Transmembrane</keyword>
<feature type="transmembrane region" description="Helical" evidence="7">
    <location>
        <begin position="88"/>
        <end position="111"/>
    </location>
</feature>
<dbReference type="UniPathway" id="UPA00664"/>
<dbReference type="Pfam" id="PF01790">
    <property type="entry name" value="LGT"/>
    <property type="match status" value="1"/>
</dbReference>
<sequence>MILTWEMDPVLLHLGGLELRWYGLLFAAGFFLGTLVLKQVFLAEKKPLADLDPLLGYMVVGVVVGARLGHCLFYEPQYYLAHPWEIPMVWHGGLASHGAGLGMFVSLWWFAKKRGYPYLWLLDRIALLVPLAGALIRVGNFFNSEILGQPTGGNFGVIFANVDRVPRHPAQLYEALCYLALFFFEWIWYRRQQKKKFAGTILGQMLTGIFLARFALEGLKEVQVPFESGWWLNLGQLLSLPFLVLGLWLLLKKGKT</sequence>
<evidence type="ECO:0000313" key="8">
    <source>
        <dbReference type="EMBL" id="OGG99421.1"/>
    </source>
</evidence>
<feature type="transmembrane region" description="Helical" evidence="7">
    <location>
        <begin position="20"/>
        <end position="42"/>
    </location>
</feature>
<evidence type="ECO:0000256" key="5">
    <source>
        <dbReference type="ARBA" id="ARBA00022989"/>
    </source>
</evidence>
<dbReference type="PANTHER" id="PTHR30589:SF0">
    <property type="entry name" value="PHOSPHATIDYLGLYCEROL--PROLIPOPROTEIN DIACYLGLYCERYL TRANSFERASE"/>
    <property type="match status" value="1"/>
</dbReference>
<dbReference type="PANTHER" id="PTHR30589">
    <property type="entry name" value="PROLIPOPROTEIN DIACYLGLYCERYL TRANSFERASE"/>
    <property type="match status" value="1"/>
</dbReference>
<dbReference type="InterPro" id="IPR001640">
    <property type="entry name" value="Lgt"/>
</dbReference>
<keyword evidence="8" id="KW-0449">Lipoprotein</keyword>
<comment type="similarity">
    <text evidence="1 7">Belongs to the Lgt family.</text>
</comment>
<comment type="subcellular location">
    <subcellularLocation>
        <location evidence="7">Cell membrane</location>
        <topology evidence="7">Multi-pass membrane protein</topology>
    </subcellularLocation>
</comment>
<feature type="transmembrane region" description="Helical" evidence="7">
    <location>
        <begin position="196"/>
        <end position="216"/>
    </location>
</feature>
<comment type="function">
    <text evidence="7">Catalyzes the transfer of the diacylglyceryl group from phosphatidylglycerol to the sulfhydryl group of the N-terminal cysteine of a prolipoprotein, the first step in the formation of mature lipoproteins.</text>
</comment>
<dbReference type="Proteomes" id="UP000177583">
    <property type="component" value="Unassembled WGS sequence"/>
</dbReference>
<keyword evidence="6 7" id="KW-0472">Membrane</keyword>
<keyword evidence="3 7" id="KW-0808">Transferase</keyword>
<evidence type="ECO:0000256" key="6">
    <source>
        <dbReference type="ARBA" id="ARBA00023136"/>
    </source>
</evidence>
<comment type="catalytic activity">
    <reaction evidence="7">
        <text>L-cysteinyl-[prolipoprotein] + a 1,2-diacyl-sn-glycero-3-phospho-(1'-sn-glycerol) = an S-1,2-diacyl-sn-glyceryl-L-cysteinyl-[prolipoprotein] + sn-glycerol 1-phosphate + H(+)</text>
        <dbReference type="Rhea" id="RHEA:56712"/>
        <dbReference type="Rhea" id="RHEA-COMP:14679"/>
        <dbReference type="Rhea" id="RHEA-COMP:14680"/>
        <dbReference type="ChEBI" id="CHEBI:15378"/>
        <dbReference type="ChEBI" id="CHEBI:29950"/>
        <dbReference type="ChEBI" id="CHEBI:57685"/>
        <dbReference type="ChEBI" id="CHEBI:64716"/>
        <dbReference type="ChEBI" id="CHEBI:140658"/>
        <dbReference type="EC" id="2.5.1.145"/>
    </reaction>
</comment>
<reference evidence="8 9" key="1">
    <citation type="journal article" date="2016" name="Nat. Commun.">
        <title>Thousands of microbial genomes shed light on interconnected biogeochemical processes in an aquifer system.</title>
        <authorList>
            <person name="Anantharaman K."/>
            <person name="Brown C.T."/>
            <person name="Hug L.A."/>
            <person name="Sharon I."/>
            <person name="Castelle C.J."/>
            <person name="Probst A.J."/>
            <person name="Thomas B.C."/>
            <person name="Singh A."/>
            <person name="Wilkins M.J."/>
            <person name="Karaoz U."/>
            <person name="Brodie E.L."/>
            <person name="Williams K.H."/>
            <person name="Hubbard S.S."/>
            <person name="Banfield J.F."/>
        </authorList>
    </citation>
    <scope>NUCLEOTIDE SEQUENCE [LARGE SCALE GENOMIC DNA]</scope>
</reference>
<evidence type="ECO:0000256" key="2">
    <source>
        <dbReference type="ARBA" id="ARBA00022475"/>
    </source>
</evidence>
<organism evidence="8 9">
    <name type="scientific">Candidatus Lambdaproteobacteria bacterium RIFOXYD2_FULL_56_26</name>
    <dbReference type="NCBI Taxonomy" id="1817773"/>
    <lineage>
        <taxon>Bacteria</taxon>
        <taxon>Pseudomonadati</taxon>
        <taxon>Pseudomonadota</taxon>
        <taxon>Candidatus Lambdaproteobacteria</taxon>
    </lineage>
</organism>
<feature type="transmembrane region" description="Helical" evidence="7">
    <location>
        <begin position="118"/>
        <end position="138"/>
    </location>
</feature>
<dbReference type="NCBIfam" id="TIGR00544">
    <property type="entry name" value="lgt"/>
    <property type="match status" value="1"/>
</dbReference>
<feature type="transmembrane region" description="Helical" evidence="7">
    <location>
        <begin position="228"/>
        <end position="251"/>
    </location>
</feature>
<comment type="caution">
    <text evidence="8">The sequence shown here is derived from an EMBL/GenBank/DDBJ whole genome shotgun (WGS) entry which is preliminary data.</text>
</comment>
<dbReference type="HAMAP" id="MF_01147">
    <property type="entry name" value="Lgt"/>
    <property type="match status" value="1"/>
</dbReference>